<accession>A0A1H8VWP5</accession>
<reference evidence="1 4" key="2">
    <citation type="submission" date="2021-06" db="EMBL/GenBank/DDBJ databases">
        <title>Whole genome sequence of Paenibacillus sophorae DSM23020 for comparative genomics.</title>
        <authorList>
            <person name="Kim M.-J."/>
            <person name="Lee G."/>
            <person name="Shin J.-H."/>
        </authorList>
    </citation>
    <scope>NUCLEOTIDE SEQUENCE [LARGE SCALE GENOMIC DNA]</scope>
    <source>
        <strain evidence="1 4">DSM 23020</strain>
    </source>
</reference>
<organism evidence="2 3">
    <name type="scientific">Paenibacillus sophorae</name>
    <dbReference type="NCBI Taxonomy" id="1333845"/>
    <lineage>
        <taxon>Bacteria</taxon>
        <taxon>Bacillati</taxon>
        <taxon>Bacillota</taxon>
        <taxon>Bacilli</taxon>
        <taxon>Bacillales</taxon>
        <taxon>Paenibacillaceae</taxon>
        <taxon>Paenibacillus</taxon>
    </lineage>
</organism>
<name>A0A1H8VWP5_9BACL</name>
<dbReference type="STRING" id="1333845.SAMN04487895_12818"/>
<sequence length="58" mass="6760">MSTMNENNIVFGKTQILESAIFTPREKDVLDVILQKDQSYTLEQARQELELFLTKEVI</sequence>
<dbReference type="EMBL" id="CP076607">
    <property type="protein sequence ID" value="QWU18569.1"/>
    <property type="molecule type" value="Genomic_DNA"/>
</dbReference>
<gene>
    <name evidence="1" type="ORF">KP014_28055</name>
    <name evidence="2" type="ORF">SAMN04487895_12818</name>
</gene>
<dbReference type="RefSeq" id="WP_175491972.1">
    <property type="nucleotide sequence ID" value="NZ_CP076607.1"/>
</dbReference>
<dbReference type="AlphaFoldDB" id="A0A1H8VWP5"/>
<dbReference type="Proteomes" id="UP000198809">
    <property type="component" value="Unassembled WGS sequence"/>
</dbReference>
<evidence type="ECO:0000313" key="4">
    <source>
        <dbReference type="Proteomes" id="UP000683429"/>
    </source>
</evidence>
<protein>
    <submittedName>
        <fullName evidence="2">Uncharacterized protein</fullName>
    </submittedName>
</protein>
<reference evidence="2 3" key="1">
    <citation type="submission" date="2016-10" db="EMBL/GenBank/DDBJ databases">
        <authorList>
            <person name="de Groot N.N."/>
        </authorList>
    </citation>
    <scope>NUCLEOTIDE SEQUENCE [LARGE SCALE GENOMIC DNA]</scope>
    <source>
        <strain evidence="2 3">CGMCC 1.10238</strain>
    </source>
</reference>
<dbReference type="EMBL" id="FODH01000028">
    <property type="protein sequence ID" value="SEP19368.1"/>
    <property type="molecule type" value="Genomic_DNA"/>
</dbReference>
<keyword evidence="4" id="KW-1185">Reference proteome</keyword>
<evidence type="ECO:0000313" key="2">
    <source>
        <dbReference type="EMBL" id="SEP19368.1"/>
    </source>
</evidence>
<proteinExistence type="predicted"/>
<evidence type="ECO:0000313" key="1">
    <source>
        <dbReference type="EMBL" id="QWU18569.1"/>
    </source>
</evidence>
<dbReference type="Proteomes" id="UP000683429">
    <property type="component" value="Chromosome"/>
</dbReference>
<evidence type="ECO:0000313" key="3">
    <source>
        <dbReference type="Proteomes" id="UP000198809"/>
    </source>
</evidence>